<dbReference type="Gene3D" id="1.10.167.10">
    <property type="entry name" value="Regulator of G-protein Signalling 4, domain 2"/>
    <property type="match status" value="1"/>
</dbReference>
<name>A0ABD6ESZ6_9BILA</name>
<accession>A0ABD6ESZ6</accession>
<gene>
    <name evidence="2" type="ORF">AB6A40_009787</name>
</gene>
<evidence type="ECO:0000313" key="2">
    <source>
        <dbReference type="EMBL" id="MFH4983078.1"/>
    </source>
</evidence>
<dbReference type="PANTHER" id="PTHR10845:SF254">
    <property type="entry name" value="RGS DOMAIN-CONTAINING PROTEIN-RELATED"/>
    <property type="match status" value="1"/>
</dbReference>
<keyword evidence="3" id="KW-1185">Reference proteome</keyword>
<evidence type="ECO:0000259" key="1">
    <source>
        <dbReference type="PROSITE" id="PS50132"/>
    </source>
</evidence>
<protein>
    <recommendedName>
        <fullName evidence="1">RGS domain-containing protein</fullName>
    </recommendedName>
</protein>
<sequence>MSANNKPQFEKNVKEMFETFITADSPLAINIDHNTRMEIMDHFKDVEPSDLPENIFDRAQSHVYRLMEKDCFSRFIHSDRYKEIAKRLNLPMSFSFHGCNLPPRVADG</sequence>
<feature type="domain" description="RGS" evidence="1">
    <location>
        <begin position="14"/>
        <end position="85"/>
    </location>
</feature>
<dbReference type="CDD" id="cd07440">
    <property type="entry name" value="RGS"/>
    <property type="match status" value="1"/>
</dbReference>
<dbReference type="PRINTS" id="PR01301">
    <property type="entry name" value="RGSPROTEIN"/>
</dbReference>
<dbReference type="SUPFAM" id="SSF48097">
    <property type="entry name" value="Regulator of G-protein signaling, RGS"/>
    <property type="match status" value="1"/>
</dbReference>
<dbReference type="AlphaFoldDB" id="A0ABD6ESZ6"/>
<dbReference type="InterPro" id="IPR036305">
    <property type="entry name" value="RGS_sf"/>
</dbReference>
<dbReference type="EMBL" id="JBGFUD010011022">
    <property type="protein sequence ID" value="MFH4983078.1"/>
    <property type="molecule type" value="Genomic_DNA"/>
</dbReference>
<dbReference type="Pfam" id="PF00615">
    <property type="entry name" value="RGS"/>
    <property type="match status" value="1"/>
</dbReference>
<dbReference type="PANTHER" id="PTHR10845">
    <property type="entry name" value="REGULATOR OF G PROTEIN SIGNALING"/>
    <property type="match status" value="1"/>
</dbReference>
<comment type="caution">
    <text evidence="2">The sequence shown here is derived from an EMBL/GenBank/DDBJ whole genome shotgun (WGS) entry which is preliminary data.</text>
</comment>
<evidence type="ECO:0000313" key="3">
    <source>
        <dbReference type="Proteomes" id="UP001608902"/>
    </source>
</evidence>
<dbReference type="InterPro" id="IPR016137">
    <property type="entry name" value="RGS"/>
</dbReference>
<dbReference type="PROSITE" id="PS50132">
    <property type="entry name" value="RGS"/>
    <property type="match status" value="1"/>
</dbReference>
<dbReference type="InterPro" id="IPR044926">
    <property type="entry name" value="RGS_subdomain_2"/>
</dbReference>
<dbReference type="Proteomes" id="UP001608902">
    <property type="component" value="Unassembled WGS sequence"/>
</dbReference>
<organism evidence="2 3">
    <name type="scientific">Gnathostoma spinigerum</name>
    <dbReference type="NCBI Taxonomy" id="75299"/>
    <lineage>
        <taxon>Eukaryota</taxon>
        <taxon>Metazoa</taxon>
        <taxon>Ecdysozoa</taxon>
        <taxon>Nematoda</taxon>
        <taxon>Chromadorea</taxon>
        <taxon>Rhabditida</taxon>
        <taxon>Spirurina</taxon>
        <taxon>Gnathostomatomorpha</taxon>
        <taxon>Gnathostomatoidea</taxon>
        <taxon>Gnathostomatidae</taxon>
        <taxon>Gnathostoma</taxon>
    </lineage>
</organism>
<proteinExistence type="predicted"/>
<reference evidence="2 3" key="1">
    <citation type="submission" date="2024-08" db="EMBL/GenBank/DDBJ databases">
        <title>Gnathostoma spinigerum genome.</title>
        <authorList>
            <person name="Gonzalez-Bertolin B."/>
            <person name="Monzon S."/>
            <person name="Zaballos A."/>
            <person name="Jimenez P."/>
            <person name="Dekumyoy P."/>
            <person name="Varona S."/>
            <person name="Cuesta I."/>
            <person name="Sumanam S."/>
            <person name="Adisakwattana P."/>
            <person name="Gasser R.B."/>
            <person name="Hernandez-Gonzalez A."/>
            <person name="Young N.D."/>
            <person name="Perteguer M.J."/>
        </authorList>
    </citation>
    <scope>NUCLEOTIDE SEQUENCE [LARGE SCALE GENOMIC DNA]</scope>
    <source>
        <strain evidence="2">AL3</strain>
        <tissue evidence="2">Liver</tissue>
    </source>
</reference>